<keyword evidence="1" id="KW-1133">Transmembrane helix</keyword>
<evidence type="ECO:0000313" key="2">
    <source>
        <dbReference type="EMBL" id="AEO57793.1"/>
    </source>
</evidence>
<name>G2QEL0_THET4</name>
<evidence type="ECO:0000313" key="3">
    <source>
        <dbReference type="Proteomes" id="UP000007322"/>
    </source>
</evidence>
<accession>G2QEL0</accession>
<dbReference type="EMBL" id="CP003004">
    <property type="protein sequence ID" value="AEO57793.1"/>
    <property type="molecule type" value="Genomic_DNA"/>
</dbReference>
<dbReference type="Proteomes" id="UP000007322">
    <property type="component" value="Chromosome 3"/>
</dbReference>
<dbReference type="OrthoDB" id="5417844at2759"/>
<organism evidence="2 3">
    <name type="scientific">Thermothelomyces thermophilus (strain ATCC 42464 / BCRC 31852 / DSM 1799)</name>
    <name type="common">Sporotrichum thermophile</name>
    <dbReference type="NCBI Taxonomy" id="573729"/>
    <lineage>
        <taxon>Eukaryota</taxon>
        <taxon>Fungi</taxon>
        <taxon>Dikarya</taxon>
        <taxon>Ascomycota</taxon>
        <taxon>Pezizomycotina</taxon>
        <taxon>Sordariomycetes</taxon>
        <taxon>Sordariomycetidae</taxon>
        <taxon>Sordariales</taxon>
        <taxon>Chaetomiaceae</taxon>
        <taxon>Thermothelomyces</taxon>
    </lineage>
</organism>
<keyword evidence="3" id="KW-1185">Reference proteome</keyword>
<evidence type="ECO:0000256" key="1">
    <source>
        <dbReference type="SAM" id="Phobius"/>
    </source>
</evidence>
<dbReference type="KEGG" id="mtm:MYCTH_2304420"/>
<dbReference type="HOGENOM" id="CLU_2514210_0_0_1"/>
<protein>
    <submittedName>
        <fullName evidence="2">Uncharacterized protein</fullName>
    </submittedName>
</protein>
<gene>
    <name evidence="2" type="ORF">MYCTH_2304420</name>
</gene>
<dbReference type="RefSeq" id="XP_003663038.1">
    <property type="nucleotide sequence ID" value="XM_003662990.1"/>
</dbReference>
<keyword evidence="1" id="KW-0472">Membrane</keyword>
<feature type="transmembrane region" description="Helical" evidence="1">
    <location>
        <begin position="20"/>
        <end position="41"/>
    </location>
</feature>
<reference evidence="2 3" key="1">
    <citation type="journal article" date="2011" name="Nat. Biotechnol.">
        <title>Comparative genomic analysis of the thermophilic biomass-degrading fungi Myceliophthora thermophila and Thielavia terrestris.</title>
        <authorList>
            <person name="Berka R.M."/>
            <person name="Grigoriev I.V."/>
            <person name="Otillar R."/>
            <person name="Salamov A."/>
            <person name="Grimwood J."/>
            <person name="Reid I."/>
            <person name="Ishmael N."/>
            <person name="John T."/>
            <person name="Darmond C."/>
            <person name="Moisan M.-C."/>
            <person name="Henrissat B."/>
            <person name="Coutinho P.M."/>
            <person name="Lombard V."/>
            <person name="Natvig D.O."/>
            <person name="Lindquist E."/>
            <person name="Schmutz J."/>
            <person name="Lucas S."/>
            <person name="Harris P."/>
            <person name="Powlowski J."/>
            <person name="Bellemare A."/>
            <person name="Taylor D."/>
            <person name="Butler G."/>
            <person name="de Vries R.P."/>
            <person name="Allijn I.E."/>
            <person name="van den Brink J."/>
            <person name="Ushinsky S."/>
            <person name="Storms R."/>
            <person name="Powell A.J."/>
            <person name="Paulsen I.T."/>
            <person name="Elbourne L.D.H."/>
            <person name="Baker S.E."/>
            <person name="Magnuson J."/>
            <person name="LaBoissiere S."/>
            <person name="Clutterbuck A.J."/>
            <person name="Martinez D."/>
            <person name="Wogulis M."/>
            <person name="de Leon A.L."/>
            <person name="Rey M.W."/>
            <person name="Tsang A."/>
        </authorList>
    </citation>
    <scope>NUCLEOTIDE SEQUENCE [LARGE SCALE GENOMIC DNA]</scope>
    <source>
        <strain evidence="3">ATCC 42464 / BCRC 31852 / DSM 1799</strain>
    </source>
</reference>
<dbReference type="InParanoid" id="G2QEL0"/>
<keyword evidence="1" id="KW-0812">Transmembrane</keyword>
<proteinExistence type="predicted"/>
<dbReference type="AlphaFoldDB" id="G2QEL0"/>
<sequence>MAGSETAPAFDPDGDRAHLVYIPAAVFFVICPVLMGLRIWARLGTGGKLGADDWTAIVALVSGTVPRNHALSILKPQSTVRGSSC</sequence>
<dbReference type="GeneID" id="11507664"/>
<dbReference type="VEuPathDB" id="FungiDB:MYCTH_2304420"/>